<gene>
    <name evidence="2" type="ORF">Sradi_5074100</name>
</gene>
<dbReference type="EMBL" id="JACGWJ010000023">
    <property type="protein sequence ID" value="KAL0325048.1"/>
    <property type="molecule type" value="Genomic_DNA"/>
</dbReference>
<protein>
    <submittedName>
        <fullName evidence="2">Uncharacterized protein</fullName>
    </submittedName>
</protein>
<sequence>MCLGLESEPRNSSLNVEYSKAGGGETNYQLGSSSSLAEQPADPSLSAADPPAHPAPVMARTRRRPTRPPITGGRGPQTN</sequence>
<organism evidence="2">
    <name type="scientific">Sesamum radiatum</name>
    <name type="common">Black benniseed</name>
    <dbReference type="NCBI Taxonomy" id="300843"/>
    <lineage>
        <taxon>Eukaryota</taxon>
        <taxon>Viridiplantae</taxon>
        <taxon>Streptophyta</taxon>
        <taxon>Embryophyta</taxon>
        <taxon>Tracheophyta</taxon>
        <taxon>Spermatophyta</taxon>
        <taxon>Magnoliopsida</taxon>
        <taxon>eudicotyledons</taxon>
        <taxon>Gunneridae</taxon>
        <taxon>Pentapetalae</taxon>
        <taxon>asterids</taxon>
        <taxon>lamiids</taxon>
        <taxon>Lamiales</taxon>
        <taxon>Pedaliaceae</taxon>
        <taxon>Sesamum</taxon>
    </lineage>
</organism>
<evidence type="ECO:0000256" key="1">
    <source>
        <dbReference type="SAM" id="MobiDB-lite"/>
    </source>
</evidence>
<reference evidence="2" key="1">
    <citation type="submission" date="2020-06" db="EMBL/GenBank/DDBJ databases">
        <authorList>
            <person name="Li T."/>
            <person name="Hu X."/>
            <person name="Zhang T."/>
            <person name="Song X."/>
            <person name="Zhang H."/>
            <person name="Dai N."/>
            <person name="Sheng W."/>
            <person name="Hou X."/>
            <person name="Wei L."/>
        </authorList>
    </citation>
    <scope>NUCLEOTIDE SEQUENCE</scope>
    <source>
        <strain evidence="2">G02</strain>
        <tissue evidence="2">Leaf</tissue>
    </source>
</reference>
<feature type="compositionally biased region" description="Polar residues" evidence="1">
    <location>
        <begin position="26"/>
        <end position="37"/>
    </location>
</feature>
<reference evidence="2" key="2">
    <citation type="journal article" date="2024" name="Plant">
        <title>Genomic evolution and insights into agronomic trait innovations of Sesamum species.</title>
        <authorList>
            <person name="Miao H."/>
            <person name="Wang L."/>
            <person name="Qu L."/>
            <person name="Liu H."/>
            <person name="Sun Y."/>
            <person name="Le M."/>
            <person name="Wang Q."/>
            <person name="Wei S."/>
            <person name="Zheng Y."/>
            <person name="Lin W."/>
            <person name="Duan Y."/>
            <person name="Cao H."/>
            <person name="Xiong S."/>
            <person name="Wang X."/>
            <person name="Wei L."/>
            <person name="Li C."/>
            <person name="Ma Q."/>
            <person name="Ju M."/>
            <person name="Zhao R."/>
            <person name="Li G."/>
            <person name="Mu C."/>
            <person name="Tian Q."/>
            <person name="Mei H."/>
            <person name="Zhang T."/>
            <person name="Gao T."/>
            <person name="Zhang H."/>
        </authorList>
    </citation>
    <scope>NUCLEOTIDE SEQUENCE</scope>
    <source>
        <strain evidence="2">G02</strain>
    </source>
</reference>
<feature type="compositionally biased region" description="Low complexity" evidence="1">
    <location>
        <begin position="40"/>
        <end position="50"/>
    </location>
</feature>
<comment type="caution">
    <text evidence="2">The sequence shown here is derived from an EMBL/GenBank/DDBJ whole genome shotgun (WGS) entry which is preliminary data.</text>
</comment>
<proteinExistence type="predicted"/>
<feature type="region of interest" description="Disordered" evidence="1">
    <location>
        <begin position="1"/>
        <end position="79"/>
    </location>
</feature>
<accession>A0AAW2M1T6</accession>
<evidence type="ECO:0000313" key="2">
    <source>
        <dbReference type="EMBL" id="KAL0325048.1"/>
    </source>
</evidence>
<name>A0AAW2M1T6_SESRA</name>
<dbReference type="AlphaFoldDB" id="A0AAW2M1T6"/>